<evidence type="ECO:0000259" key="4">
    <source>
        <dbReference type="Pfam" id="PF01881"/>
    </source>
</evidence>
<dbReference type="EMBL" id="RKLR01000002">
    <property type="protein sequence ID" value="MBX0322921.1"/>
    <property type="molecule type" value="Genomic_DNA"/>
</dbReference>
<keyword evidence="2" id="KW-0694">RNA-binding</keyword>
<sequence length="270" mass="30662">MRILARINARADTAYDNTYHHKLRGRIWNALDGTEYDSIHDENRPKGFTYSNPFPPGDMREGDERTLLVASPNEELLAHVAADLKDDRELNIGEMPFHVDSVNGLATDVGEPGTSGTIETGTGVLVRIPPWRFEEYDIDVDHDEAEFWRPQHTMEPFRNQIENNLDKKHDLFCPDYLPGPSEADGDLFDGADLIKTFSIPVTVTQGQRETWVLSKWRFDYTVRDDHHRRHLNLALDTGIGERNSLGFGFVNITEKDSQDARTGGRIGART</sequence>
<keyword evidence="3" id="KW-0051">Antiviral defense</keyword>
<evidence type="ECO:0000313" key="5">
    <source>
        <dbReference type="EMBL" id="MBX0322921.1"/>
    </source>
</evidence>
<dbReference type="AlphaFoldDB" id="A0AAW4PQC9"/>
<comment type="similarity">
    <text evidence="1">Belongs to the CRISPR-associated protein Cas6/Cse3/CasE family.</text>
</comment>
<gene>
    <name evidence="5" type="primary">cas6</name>
    <name evidence="5" type="ORF">EGH21_07760</name>
</gene>
<dbReference type="Pfam" id="PF01881">
    <property type="entry name" value="Cas_Cas6_C"/>
    <property type="match status" value="1"/>
</dbReference>
<organism evidence="5 6">
    <name type="scientific">Haloarcula rubra</name>
    <dbReference type="NCBI Taxonomy" id="2487747"/>
    <lineage>
        <taxon>Archaea</taxon>
        <taxon>Methanobacteriati</taxon>
        <taxon>Methanobacteriota</taxon>
        <taxon>Stenosarchaea group</taxon>
        <taxon>Halobacteria</taxon>
        <taxon>Halobacteriales</taxon>
        <taxon>Haloarculaceae</taxon>
        <taxon>Haloarcula</taxon>
    </lineage>
</organism>
<feature type="domain" description="CRISPR associated protein Cas6 C-terminal" evidence="4">
    <location>
        <begin position="148"/>
        <end position="252"/>
    </location>
</feature>
<dbReference type="GO" id="GO:0051607">
    <property type="term" value="P:defense response to virus"/>
    <property type="evidence" value="ECO:0007669"/>
    <property type="project" value="UniProtKB-KW"/>
</dbReference>
<dbReference type="InterPro" id="IPR010156">
    <property type="entry name" value="CRISPR-assoc_prot_Cas6"/>
</dbReference>
<dbReference type="PANTHER" id="PTHR36984:SF1">
    <property type="entry name" value="CRISPR-ASSOCIATED ENDORIBONUCLEASE CAS6 1"/>
    <property type="match status" value="1"/>
</dbReference>
<dbReference type="RefSeq" id="WP_220617898.1">
    <property type="nucleotide sequence ID" value="NZ_RKLR01000002.1"/>
</dbReference>
<dbReference type="GO" id="GO:0003723">
    <property type="term" value="F:RNA binding"/>
    <property type="evidence" value="ECO:0007669"/>
    <property type="project" value="UniProtKB-KW"/>
</dbReference>
<dbReference type="Gene3D" id="3.30.70.1900">
    <property type="match status" value="1"/>
</dbReference>
<proteinExistence type="inferred from homology"/>
<dbReference type="Proteomes" id="UP001430377">
    <property type="component" value="Unassembled WGS sequence"/>
</dbReference>
<reference evidence="5 6" key="1">
    <citation type="submission" date="2021-06" db="EMBL/GenBank/DDBJ databases">
        <title>Halomicroarcula sp. a new haloarchaeum isolated from saline soil.</title>
        <authorList>
            <person name="Duran-Viseras A."/>
            <person name="Sanchez-Porro C."/>
            <person name="Ventosa A."/>
        </authorList>
    </citation>
    <scope>NUCLEOTIDE SEQUENCE [LARGE SCALE GENOMIC DNA]</scope>
    <source>
        <strain evidence="5 6">F13</strain>
    </source>
</reference>
<dbReference type="CDD" id="cd21140">
    <property type="entry name" value="Cas6_I-like"/>
    <property type="match status" value="1"/>
</dbReference>
<comment type="caution">
    <text evidence="5">The sequence shown here is derived from an EMBL/GenBank/DDBJ whole genome shotgun (WGS) entry which is preliminary data.</text>
</comment>
<keyword evidence="6" id="KW-1185">Reference proteome</keyword>
<dbReference type="InterPro" id="IPR049435">
    <property type="entry name" value="Cas_Cas6_C"/>
</dbReference>
<dbReference type="NCBIfam" id="TIGR01877">
    <property type="entry name" value="cas_cas6"/>
    <property type="match status" value="1"/>
</dbReference>
<name>A0AAW4PQC9_9EURY</name>
<protein>
    <submittedName>
        <fullName evidence="5">CRISPR-associated endoribonuclease Cas6</fullName>
    </submittedName>
</protein>
<accession>A0AAW4PQC9</accession>
<dbReference type="GO" id="GO:0016788">
    <property type="term" value="F:hydrolase activity, acting on ester bonds"/>
    <property type="evidence" value="ECO:0007669"/>
    <property type="project" value="InterPro"/>
</dbReference>
<evidence type="ECO:0000256" key="2">
    <source>
        <dbReference type="ARBA" id="ARBA00022884"/>
    </source>
</evidence>
<dbReference type="InterPro" id="IPR045747">
    <property type="entry name" value="CRISPR-assoc_prot_Cas6_N_sf"/>
</dbReference>
<dbReference type="PANTHER" id="PTHR36984">
    <property type="entry name" value="CRISPR-ASSOCIATED ENDORIBONUCLEASE CAS6 1"/>
    <property type="match status" value="1"/>
</dbReference>
<evidence type="ECO:0000313" key="6">
    <source>
        <dbReference type="Proteomes" id="UP001430377"/>
    </source>
</evidence>
<evidence type="ECO:0000256" key="3">
    <source>
        <dbReference type="ARBA" id="ARBA00023118"/>
    </source>
</evidence>
<dbReference type="Gene3D" id="3.30.70.1890">
    <property type="match status" value="1"/>
</dbReference>
<evidence type="ECO:0000256" key="1">
    <source>
        <dbReference type="ARBA" id="ARBA00005937"/>
    </source>
</evidence>